<evidence type="ECO:0000313" key="2">
    <source>
        <dbReference type="Proteomes" id="UP000092018"/>
    </source>
</evidence>
<evidence type="ECO:0000313" key="1">
    <source>
        <dbReference type="EMBL" id="ANO35522.1"/>
    </source>
</evidence>
<protein>
    <submittedName>
        <fullName evidence="1">Uncharacterized protein</fullName>
    </submittedName>
</protein>
<reference evidence="1 2" key="1">
    <citation type="submission" date="2016-06" db="EMBL/GenBank/DDBJ databases">
        <title>Adaptive Radiation by Waves of Gene Transfer Leads to Fine-Scale Resource Partitioning in Marine Microbes.</title>
        <authorList>
            <person name="Hehemann J.-H."/>
            <person name="Arevalo P."/>
            <person name="Datta M.S."/>
            <person name="Yu X."/>
            <person name="Corzett C."/>
            <person name="Henschel A."/>
            <person name="Preheim S.P."/>
            <person name="Timberlake S."/>
            <person name="Alm E.J."/>
            <person name="Polz M.F."/>
        </authorList>
    </citation>
    <scope>NUCLEOTIDE SEQUENCE [LARGE SCALE GENOMIC DNA]</scope>
    <source>
        <strain evidence="1 2">FF50</strain>
        <plasmid evidence="1 2">unnamed1</plasmid>
    </source>
</reference>
<gene>
    <name evidence="1" type="ORF">A6E01_20120</name>
</gene>
<name>A0AAN0XZT7_9VIBR</name>
<geneLocation type="plasmid" evidence="1 2">
    <name>unnamed1</name>
</geneLocation>
<sequence>MFVRGCVDVFFVWRSKCEAKWLHELNLMVVFGGLTMKNSTYGRVGCKPLPETFDVDFINYINNVYLDPAIWDRDKQDWPAIEKEVHADFDESMGSVRVSRHLEAARG</sequence>
<dbReference type="KEGG" id="vbr:A6E01_20120"/>
<keyword evidence="1" id="KW-0614">Plasmid</keyword>
<accession>A0AAN0XZT7</accession>
<proteinExistence type="predicted"/>
<dbReference type="Proteomes" id="UP000092018">
    <property type="component" value="Plasmid unnamed1"/>
</dbReference>
<organism evidence="1 2">
    <name type="scientific">Vibrio breoganii</name>
    <dbReference type="NCBI Taxonomy" id="553239"/>
    <lineage>
        <taxon>Bacteria</taxon>
        <taxon>Pseudomonadati</taxon>
        <taxon>Pseudomonadota</taxon>
        <taxon>Gammaproteobacteria</taxon>
        <taxon>Vibrionales</taxon>
        <taxon>Vibrionaceae</taxon>
        <taxon>Vibrio</taxon>
    </lineage>
</organism>
<dbReference type="EMBL" id="CP016179">
    <property type="protein sequence ID" value="ANO35522.1"/>
    <property type="molecule type" value="Genomic_DNA"/>
</dbReference>
<dbReference type="AlphaFoldDB" id="A0AAN0XZT7"/>